<keyword evidence="5 9" id="KW-0812">Transmembrane</keyword>
<keyword evidence="12" id="KW-1185">Reference proteome</keyword>
<evidence type="ECO:0000256" key="1">
    <source>
        <dbReference type="ARBA" id="ARBA00004429"/>
    </source>
</evidence>
<name>A0A847S2K6_9NEIS</name>
<dbReference type="GO" id="GO:0022857">
    <property type="term" value="F:transmembrane transporter activity"/>
    <property type="evidence" value="ECO:0007669"/>
    <property type="project" value="UniProtKB-UniRule"/>
</dbReference>
<feature type="domain" description="Tripartite ATP-independent periplasmic transporters DctQ component" evidence="10">
    <location>
        <begin position="29"/>
        <end position="167"/>
    </location>
</feature>
<keyword evidence="2 9" id="KW-0813">Transport</keyword>
<evidence type="ECO:0000256" key="3">
    <source>
        <dbReference type="ARBA" id="ARBA00022475"/>
    </source>
</evidence>
<evidence type="ECO:0000256" key="4">
    <source>
        <dbReference type="ARBA" id="ARBA00022519"/>
    </source>
</evidence>
<comment type="caution">
    <text evidence="9">Lacks conserved residue(s) required for the propagation of feature annotation.</text>
</comment>
<comment type="subunit">
    <text evidence="9">The complex comprises the extracytoplasmic solute receptor protein and the two transmembrane proteins.</text>
</comment>
<evidence type="ECO:0000256" key="5">
    <source>
        <dbReference type="ARBA" id="ARBA00022692"/>
    </source>
</evidence>
<feature type="transmembrane region" description="Helical" evidence="9">
    <location>
        <begin position="21"/>
        <end position="38"/>
    </location>
</feature>
<comment type="caution">
    <text evidence="11">The sequence shown here is derived from an EMBL/GenBank/DDBJ whole genome shotgun (WGS) entry which is preliminary data.</text>
</comment>
<organism evidence="11 12">
    <name type="scientific">Leeia aquatica</name>
    <dbReference type="NCBI Taxonomy" id="2725557"/>
    <lineage>
        <taxon>Bacteria</taxon>
        <taxon>Pseudomonadati</taxon>
        <taxon>Pseudomonadota</taxon>
        <taxon>Betaproteobacteria</taxon>
        <taxon>Neisseriales</taxon>
        <taxon>Leeiaceae</taxon>
        <taxon>Leeia</taxon>
    </lineage>
</organism>
<evidence type="ECO:0000256" key="9">
    <source>
        <dbReference type="RuleBase" id="RU369079"/>
    </source>
</evidence>
<dbReference type="InterPro" id="IPR055348">
    <property type="entry name" value="DctQ"/>
</dbReference>
<keyword evidence="7 9" id="KW-0472">Membrane</keyword>
<evidence type="ECO:0000256" key="6">
    <source>
        <dbReference type="ARBA" id="ARBA00022989"/>
    </source>
</evidence>
<evidence type="ECO:0000256" key="2">
    <source>
        <dbReference type="ARBA" id="ARBA00022448"/>
    </source>
</evidence>
<sequence length="190" mass="21085">MAPLRFSRCVDGINRWIGQSAAWLVLAVTLLTTLHALVRKFFNKSELFHQLSLSVSESSWYLFAAIFMLGGAYTLLENEHVRIDILFGNLSRRMQHVINLLGGVLFLLPMTLLLVYFSWPDFVRYWVSGENGGDAGSLVRWPVKGLIPLGFVLLSLQGVSEIIKSLARLSGKLPDDAPRHEADPSTGASA</sequence>
<protein>
    <recommendedName>
        <fullName evidence="9">TRAP transporter small permease protein</fullName>
    </recommendedName>
</protein>
<evidence type="ECO:0000259" key="10">
    <source>
        <dbReference type="Pfam" id="PF04290"/>
    </source>
</evidence>
<dbReference type="Proteomes" id="UP000587991">
    <property type="component" value="Unassembled WGS sequence"/>
</dbReference>
<dbReference type="AlphaFoldDB" id="A0A847S2K6"/>
<feature type="transmembrane region" description="Helical" evidence="9">
    <location>
        <begin position="58"/>
        <end position="76"/>
    </location>
</feature>
<evidence type="ECO:0000256" key="7">
    <source>
        <dbReference type="ARBA" id="ARBA00023136"/>
    </source>
</evidence>
<comment type="similarity">
    <text evidence="8 9">Belongs to the TRAP transporter small permease family.</text>
</comment>
<dbReference type="EMBL" id="JABAIM010000001">
    <property type="protein sequence ID" value="NLR73984.1"/>
    <property type="molecule type" value="Genomic_DNA"/>
</dbReference>
<dbReference type="GO" id="GO:0005886">
    <property type="term" value="C:plasma membrane"/>
    <property type="evidence" value="ECO:0007669"/>
    <property type="project" value="UniProtKB-SubCell"/>
</dbReference>
<dbReference type="PANTHER" id="PTHR35011:SF4">
    <property type="entry name" value="SLL1102 PROTEIN"/>
    <property type="match status" value="1"/>
</dbReference>
<keyword evidence="3" id="KW-1003">Cell membrane</keyword>
<feature type="transmembrane region" description="Helical" evidence="9">
    <location>
        <begin position="97"/>
        <end position="119"/>
    </location>
</feature>
<comment type="function">
    <text evidence="9">Part of the tripartite ATP-independent periplasmic (TRAP) transport system.</text>
</comment>
<accession>A0A847S2K6</accession>
<dbReference type="PANTHER" id="PTHR35011">
    <property type="entry name" value="2,3-DIKETO-L-GULONATE TRAP TRANSPORTER SMALL PERMEASE PROTEIN YIAM"/>
    <property type="match status" value="1"/>
</dbReference>
<proteinExistence type="inferred from homology"/>
<dbReference type="Pfam" id="PF04290">
    <property type="entry name" value="DctQ"/>
    <property type="match status" value="1"/>
</dbReference>
<evidence type="ECO:0000313" key="12">
    <source>
        <dbReference type="Proteomes" id="UP000587991"/>
    </source>
</evidence>
<evidence type="ECO:0000256" key="8">
    <source>
        <dbReference type="ARBA" id="ARBA00038436"/>
    </source>
</evidence>
<evidence type="ECO:0000313" key="11">
    <source>
        <dbReference type="EMBL" id="NLR73984.1"/>
    </source>
</evidence>
<reference evidence="11 12" key="1">
    <citation type="submission" date="2020-04" db="EMBL/GenBank/DDBJ databases">
        <title>Draft genome of Leeia sp. IMCC25680.</title>
        <authorList>
            <person name="Song J."/>
            <person name="Cho J.-C."/>
        </authorList>
    </citation>
    <scope>NUCLEOTIDE SEQUENCE [LARGE SCALE GENOMIC DNA]</scope>
    <source>
        <strain evidence="11 12">IMCC25680</strain>
    </source>
</reference>
<comment type="subcellular location">
    <subcellularLocation>
        <location evidence="1 9">Cell inner membrane</location>
        <topology evidence="1 9">Multi-pass membrane protein</topology>
    </subcellularLocation>
</comment>
<gene>
    <name evidence="11" type="ORF">HF682_02265</name>
</gene>
<keyword evidence="6 9" id="KW-1133">Transmembrane helix</keyword>
<keyword evidence="4 9" id="KW-0997">Cell inner membrane</keyword>
<dbReference type="InterPro" id="IPR007387">
    <property type="entry name" value="TRAP_DctQ"/>
</dbReference>